<keyword evidence="2" id="KW-0560">Oxidoreductase</keyword>
<dbReference type="PANTHER" id="PTHR43477">
    <property type="entry name" value="DIHYDROANTICAPSIN 7-DEHYDROGENASE"/>
    <property type="match status" value="1"/>
</dbReference>
<dbReference type="Proteomes" id="UP000281955">
    <property type="component" value="Unassembled WGS sequence"/>
</dbReference>
<evidence type="ECO:0000256" key="2">
    <source>
        <dbReference type="ARBA" id="ARBA00023002"/>
    </source>
</evidence>
<dbReference type="InterPro" id="IPR051122">
    <property type="entry name" value="SDR_DHRS6-like"/>
</dbReference>
<protein>
    <submittedName>
        <fullName evidence="3">NADP-dependent 3-hydroxy acid dehydrogenase YdfG</fullName>
    </submittedName>
</protein>
<dbReference type="InterPro" id="IPR002347">
    <property type="entry name" value="SDR_fam"/>
</dbReference>
<dbReference type="RefSeq" id="WP_121192899.1">
    <property type="nucleotide sequence ID" value="NZ_RBWV01000010.1"/>
</dbReference>
<accession>A0A420XT54</accession>
<dbReference type="SUPFAM" id="SSF51735">
    <property type="entry name" value="NAD(P)-binding Rossmann-fold domains"/>
    <property type="match status" value="1"/>
</dbReference>
<evidence type="ECO:0000313" key="4">
    <source>
        <dbReference type="Proteomes" id="UP000281955"/>
    </source>
</evidence>
<dbReference type="InterPro" id="IPR036291">
    <property type="entry name" value="NAD(P)-bd_dom_sf"/>
</dbReference>
<name>A0A420XT54_9ACTN</name>
<sequence>MSLSDSVVVVTGAGGGAGQAVVRRLVRSGANVVAADRRTVDLLDEAATREWARWVEREHGRVDGVVHLVGGWRGAKTFTDASTADAEWLHGQLVRTLQHVSLAFHDALVASPAARFAIVSATAVTSPTAGGAAYASAKAAAEAWTFALADSFRRSQSGRKADPTPQRAAAAVLVVKALVTEAMRQERPDASYAGSTDVDELADSVARLWDTDAAELNGSRIILAR</sequence>
<evidence type="ECO:0000313" key="3">
    <source>
        <dbReference type="EMBL" id="RKS77919.1"/>
    </source>
</evidence>
<evidence type="ECO:0000256" key="1">
    <source>
        <dbReference type="ARBA" id="ARBA00006484"/>
    </source>
</evidence>
<dbReference type="OrthoDB" id="4773823at2"/>
<dbReference type="PANTHER" id="PTHR43477:SF1">
    <property type="entry name" value="DIHYDROANTICAPSIN 7-DEHYDROGENASE"/>
    <property type="match status" value="1"/>
</dbReference>
<proteinExistence type="inferred from homology"/>
<dbReference type="Gene3D" id="3.40.50.720">
    <property type="entry name" value="NAD(P)-binding Rossmann-like Domain"/>
    <property type="match status" value="1"/>
</dbReference>
<comment type="similarity">
    <text evidence="1">Belongs to the short-chain dehydrogenases/reductases (SDR) family.</text>
</comment>
<dbReference type="EMBL" id="RBWV01000010">
    <property type="protein sequence ID" value="RKS77919.1"/>
    <property type="molecule type" value="Genomic_DNA"/>
</dbReference>
<gene>
    <name evidence="3" type="ORF">CLV35_1622</name>
</gene>
<organism evidence="3 4">
    <name type="scientific">Motilibacter peucedani</name>
    <dbReference type="NCBI Taxonomy" id="598650"/>
    <lineage>
        <taxon>Bacteria</taxon>
        <taxon>Bacillati</taxon>
        <taxon>Actinomycetota</taxon>
        <taxon>Actinomycetes</taxon>
        <taxon>Motilibacterales</taxon>
        <taxon>Motilibacteraceae</taxon>
        <taxon>Motilibacter</taxon>
    </lineage>
</organism>
<dbReference type="GO" id="GO:0016491">
    <property type="term" value="F:oxidoreductase activity"/>
    <property type="evidence" value="ECO:0007669"/>
    <property type="project" value="UniProtKB-KW"/>
</dbReference>
<dbReference type="InParanoid" id="A0A420XT54"/>
<keyword evidence="4" id="KW-1185">Reference proteome</keyword>
<comment type="caution">
    <text evidence="3">The sequence shown here is derived from an EMBL/GenBank/DDBJ whole genome shotgun (WGS) entry which is preliminary data.</text>
</comment>
<dbReference type="Pfam" id="PF00106">
    <property type="entry name" value="adh_short"/>
    <property type="match status" value="1"/>
</dbReference>
<dbReference type="PRINTS" id="PR00081">
    <property type="entry name" value="GDHRDH"/>
</dbReference>
<reference evidence="3 4" key="1">
    <citation type="submission" date="2018-10" db="EMBL/GenBank/DDBJ databases">
        <title>Genomic Encyclopedia of Archaeal and Bacterial Type Strains, Phase II (KMG-II): from individual species to whole genera.</title>
        <authorList>
            <person name="Goeker M."/>
        </authorList>
    </citation>
    <scope>NUCLEOTIDE SEQUENCE [LARGE SCALE GENOMIC DNA]</scope>
    <source>
        <strain evidence="3 4">RP-AC37</strain>
    </source>
</reference>
<dbReference type="AlphaFoldDB" id="A0A420XT54"/>